<organism evidence="9 10">
    <name type="scientific">Cyclocybe aegerita</name>
    <name type="common">Black poplar mushroom</name>
    <name type="synonym">Agrocybe aegerita</name>
    <dbReference type="NCBI Taxonomy" id="1973307"/>
    <lineage>
        <taxon>Eukaryota</taxon>
        <taxon>Fungi</taxon>
        <taxon>Dikarya</taxon>
        <taxon>Basidiomycota</taxon>
        <taxon>Agaricomycotina</taxon>
        <taxon>Agaricomycetes</taxon>
        <taxon>Agaricomycetidae</taxon>
        <taxon>Agaricales</taxon>
        <taxon>Agaricineae</taxon>
        <taxon>Bolbitiaceae</taxon>
        <taxon>Cyclocybe</taxon>
    </lineage>
</organism>
<dbReference type="InterPro" id="IPR014710">
    <property type="entry name" value="RmlC-like_jellyroll"/>
</dbReference>
<dbReference type="InterPro" id="IPR018490">
    <property type="entry name" value="cNMP-bd_dom_sf"/>
</dbReference>
<dbReference type="PANTHER" id="PTHR43310:SF4">
    <property type="entry name" value="AFR304WP"/>
    <property type="match status" value="1"/>
</dbReference>
<dbReference type="CDD" id="cd00038">
    <property type="entry name" value="CAP_ED"/>
    <property type="match status" value="1"/>
</dbReference>
<feature type="compositionally biased region" description="Polar residues" evidence="5">
    <location>
        <begin position="532"/>
        <end position="544"/>
    </location>
</feature>
<feature type="transmembrane region" description="Helical" evidence="6">
    <location>
        <begin position="854"/>
        <end position="878"/>
    </location>
</feature>
<feature type="compositionally biased region" description="Polar residues" evidence="5">
    <location>
        <begin position="49"/>
        <end position="64"/>
    </location>
</feature>
<feature type="transmembrane region" description="Helical" evidence="6">
    <location>
        <begin position="898"/>
        <end position="917"/>
    </location>
</feature>
<evidence type="ECO:0000256" key="2">
    <source>
        <dbReference type="ARBA" id="ARBA00022692"/>
    </source>
</evidence>
<gene>
    <name evidence="9" type="ORF">AAE3_LOCUS13483</name>
</gene>
<dbReference type="SUPFAM" id="SSF52091">
    <property type="entry name" value="SpoIIaa-like"/>
    <property type="match status" value="1"/>
</dbReference>
<dbReference type="Pfam" id="PF01740">
    <property type="entry name" value="STAS"/>
    <property type="match status" value="1"/>
</dbReference>
<feature type="transmembrane region" description="Helical" evidence="6">
    <location>
        <begin position="1032"/>
        <end position="1053"/>
    </location>
</feature>
<evidence type="ECO:0000256" key="1">
    <source>
        <dbReference type="ARBA" id="ARBA00004141"/>
    </source>
</evidence>
<feature type="domain" description="STAS" evidence="8">
    <location>
        <begin position="1189"/>
        <end position="1296"/>
    </location>
</feature>
<dbReference type="Gene3D" id="2.60.120.10">
    <property type="entry name" value="Jelly Rolls"/>
    <property type="match status" value="1"/>
</dbReference>
<feature type="transmembrane region" description="Helical" evidence="6">
    <location>
        <begin position="1065"/>
        <end position="1098"/>
    </location>
</feature>
<comment type="subcellular location">
    <subcellularLocation>
        <location evidence="1">Membrane</location>
        <topology evidence="1">Multi-pass membrane protein</topology>
    </subcellularLocation>
</comment>
<dbReference type="PANTHER" id="PTHR43310">
    <property type="entry name" value="SULFATE TRANSPORTER YBAR-RELATED"/>
    <property type="match status" value="1"/>
</dbReference>
<feature type="transmembrane region" description="Helical" evidence="6">
    <location>
        <begin position="815"/>
        <end position="842"/>
    </location>
</feature>
<feature type="compositionally biased region" description="Basic and acidic residues" evidence="5">
    <location>
        <begin position="429"/>
        <end position="450"/>
    </location>
</feature>
<dbReference type="EMBL" id="CACVBS010000102">
    <property type="protein sequence ID" value="CAA7271245.1"/>
    <property type="molecule type" value="Genomic_DNA"/>
</dbReference>
<dbReference type="Gene3D" id="3.30.750.24">
    <property type="entry name" value="STAS domain"/>
    <property type="match status" value="1"/>
</dbReference>
<feature type="region of interest" description="Disordered" evidence="5">
    <location>
        <begin position="1"/>
        <end position="69"/>
    </location>
</feature>
<evidence type="ECO:0000313" key="10">
    <source>
        <dbReference type="Proteomes" id="UP000467700"/>
    </source>
</evidence>
<feature type="compositionally biased region" description="Low complexity" evidence="5">
    <location>
        <begin position="412"/>
        <end position="428"/>
    </location>
</feature>
<keyword evidence="10" id="KW-1185">Reference proteome</keyword>
<comment type="caution">
    <text evidence="9">The sequence shown here is derived from an EMBL/GenBank/DDBJ whole genome shotgun (WGS) entry which is preliminary data.</text>
</comment>
<dbReference type="GO" id="GO:0016020">
    <property type="term" value="C:membrane"/>
    <property type="evidence" value="ECO:0007669"/>
    <property type="project" value="UniProtKB-SubCell"/>
</dbReference>
<dbReference type="InterPro" id="IPR052706">
    <property type="entry name" value="Membrane-Transporter-like"/>
</dbReference>
<dbReference type="Pfam" id="PF00027">
    <property type="entry name" value="cNMP_binding"/>
    <property type="match status" value="1"/>
</dbReference>
<feature type="region of interest" description="Disordered" evidence="5">
    <location>
        <begin position="128"/>
        <end position="164"/>
    </location>
</feature>
<feature type="transmembrane region" description="Helical" evidence="6">
    <location>
        <begin position="924"/>
        <end position="944"/>
    </location>
</feature>
<feature type="region of interest" description="Disordered" evidence="5">
    <location>
        <begin position="232"/>
        <end position="258"/>
    </location>
</feature>
<evidence type="ECO:0000313" key="9">
    <source>
        <dbReference type="EMBL" id="CAA7271245.1"/>
    </source>
</evidence>
<dbReference type="InterPro" id="IPR036513">
    <property type="entry name" value="STAS_dom_sf"/>
</dbReference>
<dbReference type="PROSITE" id="PS50042">
    <property type="entry name" value="CNMP_BINDING_3"/>
    <property type="match status" value="1"/>
</dbReference>
<protein>
    <recommendedName>
        <fullName evidence="11">Sulfate transporter</fullName>
    </recommendedName>
</protein>
<feature type="compositionally biased region" description="Basic and acidic residues" evidence="5">
    <location>
        <begin position="572"/>
        <end position="583"/>
    </location>
</feature>
<dbReference type="CDD" id="cd07042">
    <property type="entry name" value="STAS_SulP_like_sulfate_transporter"/>
    <property type="match status" value="1"/>
</dbReference>
<keyword evidence="4 6" id="KW-0472">Membrane</keyword>
<evidence type="ECO:0008006" key="11">
    <source>
        <dbReference type="Google" id="ProtNLM"/>
    </source>
</evidence>
<evidence type="ECO:0000256" key="6">
    <source>
        <dbReference type="SAM" id="Phobius"/>
    </source>
</evidence>
<feature type="transmembrane region" description="Helical" evidence="6">
    <location>
        <begin position="1118"/>
        <end position="1149"/>
    </location>
</feature>
<dbReference type="InterPro" id="IPR000595">
    <property type="entry name" value="cNMP-bd_dom"/>
</dbReference>
<evidence type="ECO:0000256" key="5">
    <source>
        <dbReference type="SAM" id="MobiDB-lite"/>
    </source>
</evidence>
<dbReference type="InterPro" id="IPR011547">
    <property type="entry name" value="SLC26A/SulP_dom"/>
</dbReference>
<feature type="compositionally biased region" description="Low complexity" evidence="5">
    <location>
        <begin position="239"/>
        <end position="258"/>
    </location>
</feature>
<dbReference type="PROSITE" id="PS50801">
    <property type="entry name" value="STAS"/>
    <property type="match status" value="1"/>
</dbReference>
<proteinExistence type="predicted"/>
<feature type="domain" description="Cyclic nucleotide-binding" evidence="7">
    <location>
        <begin position="1381"/>
        <end position="1501"/>
    </location>
</feature>
<feature type="compositionally biased region" description="Polar residues" evidence="5">
    <location>
        <begin position="152"/>
        <end position="164"/>
    </location>
</feature>
<feature type="transmembrane region" description="Helical" evidence="6">
    <location>
        <begin position="790"/>
        <end position="809"/>
    </location>
</feature>
<evidence type="ECO:0000256" key="3">
    <source>
        <dbReference type="ARBA" id="ARBA00022989"/>
    </source>
</evidence>
<keyword evidence="3 6" id="KW-1133">Transmembrane helix</keyword>
<evidence type="ECO:0000259" key="7">
    <source>
        <dbReference type="PROSITE" id="PS50042"/>
    </source>
</evidence>
<keyword evidence="2 6" id="KW-0812">Transmembrane</keyword>
<sequence length="1517" mass="163214">MTVNDDGGAPGPSTAPLTATDAYRDISQPHGGSPTPTPTPRAPFRPSTQSQRHQLSPISGQASASPPVPGTSLALQHLLGYMQRRLSDFVGSDASISSSNAITRPFAFARDLRGRYDASRDGEVIEEGEEQGGEMQGGVGVSVPSQPRHRQGQQAHNRSQSHSFYQHLDESPSLHRAGLLQPRSYSSAIAYNANAALMPPTFAPAAFPLYSPSPSPGPTPVTSPASLLPTAVAQRSHLSHSASPSPASALFSPSSGASVGRISLQTHTHTHPHDGTPHAGLRPHTPDSIRAATVELSNMNMEVGIAEPVPAPTPPPTAVQTQTNDDPQPPPQQQDDQGGFIFPNTLTLPTPSIESSINLNLKNIATERTSALGTESGPLTSESALSLPLPVNLELESDTEGERLESSVGTLATLASGSTSSRRSGSGSSERERERVTREAREKRNVEDRRSRSKPSGLSLLRPSTSMPIGVGEQAGQSGLRSGSSSSRGSSIESMRVLVGSAVPQSSAHGHGAETTPTATPLGTPRAPPTSLPATAQVQQQQGANHVRWRSPPSLARPLGPSREGSQIRAQARYEEMEAHSNERTPLLVQPSPSSSGSGSESESESESEAPPVDVYAGVSARMPKYGSTNTGQANGYGDEEAGRSFGWAQGWGVGPRAFFENWTRRVGGAGTGNGNRNGHGVGLAEELGPSKPRWSVGLTKDAVKARVKHEVALAPEHAKTALKAIPAVLLGCLLNILDGVSYGMIIFPATGVFADLGPMGVSMFFVSAIVAQLVYTFGGSGFAGANGSMMIEVVPFFHILANSIANQIGEDDPLAIIATTLTAYAFSSILTGLAFFLLGALKLGVVVGFFPRHILVGCIGGVGAFLIETGLTVSMRISDDDFTISLETLRMMFLDGHVLLLWSIPLALAILLRVITSRVRHQLVFPLYFIVIPIVFYIVVAAARLDMGMLRREGWVFDMGASAKEPWYKFYSYFDFGKVRWEPLWATLPTQFALLFFNILHPPLNVPALAVSLNDDVDTNKELVAHGYSNLLSGVIGSVPNYLVYVNTLLFYRVGGDNRIAGFLLAVATAVLLVIGPAPIAFIPVMVVGALIFVLGIDLVKEALWDCRHRVTWSEYVTIISIMVCMTVWDFVIGVLFGIIVSCFFFVVQNSQLRSIRAMYTGDLAMSAVRRPSLQRAYIREVSKQTTILRLQGFLFFGTITSVEETIRNLIEGPYWQQRPVQFLVLDLSLVAGVDMSAAEAFVRIQRLLAARCVTLVFCGFEIDSPVGKALASVDVLGASGVELFANFNDAMEWTENAYLRAWFRSQKVEGAAMTFVIPGRQDADIEYSHLVGSFVRSPRRSHLRDAGDRTIATEIHTTPPPHLNLNAEPLRTLLKAFSSYGPIDPVFFQPLTTYLQRTTAVAGTILWRQDDPSDGLYIIEQGVLRASYVFANPAQKFEESMVAGTLAGELSALADAPRNATVVVEHPAVLWKLGNEEIRRLQAEEPELARVFIQLVLKAAKLDYDILLAAIASRQ</sequence>
<accession>A0A8S0W171</accession>
<dbReference type="Pfam" id="PF00916">
    <property type="entry name" value="Sulfate_transp"/>
    <property type="match status" value="1"/>
</dbReference>
<dbReference type="Proteomes" id="UP000467700">
    <property type="component" value="Unassembled WGS sequence"/>
</dbReference>
<feature type="region of interest" description="Disordered" evidence="5">
    <location>
        <begin position="397"/>
        <end position="612"/>
    </location>
</feature>
<dbReference type="OrthoDB" id="409725at2759"/>
<dbReference type="SUPFAM" id="SSF51206">
    <property type="entry name" value="cAMP-binding domain-like"/>
    <property type="match status" value="1"/>
</dbReference>
<dbReference type="SMART" id="SM00100">
    <property type="entry name" value="cNMP"/>
    <property type="match status" value="1"/>
</dbReference>
<feature type="region of interest" description="Disordered" evidence="5">
    <location>
        <begin position="305"/>
        <end position="348"/>
    </location>
</feature>
<evidence type="ECO:0000259" key="8">
    <source>
        <dbReference type="PROSITE" id="PS50801"/>
    </source>
</evidence>
<feature type="compositionally biased region" description="Low complexity" evidence="5">
    <location>
        <begin position="591"/>
        <end position="601"/>
    </location>
</feature>
<evidence type="ECO:0000256" key="4">
    <source>
        <dbReference type="ARBA" id="ARBA00023136"/>
    </source>
</evidence>
<dbReference type="InterPro" id="IPR002645">
    <property type="entry name" value="STAS_dom"/>
</dbReference>
<reference evidence="9 10" key="1">
    <citation type="submission" date="2020-01" db="EMBL/GenBank/DDBJ databases">
        <authorList>
            <person name="Gupta K D."/>
        </authorList>
    </citation>
    <scope>NUCLEOTIDE SEQUENCE [LARGE SCALE GENOMIC DNA]</scope>
</reference>
<feature type="compositionally biased region" description="Low complexity" evidence="5">
    <location>
        <begin position="478"/>
        <end position="491"/>
    </location>
</feature>
<name>A0A8S0W171_CYCAE</name>